<evidence type="ECO:0000313" key="2">
    <source>
        <dbReference type="EMBL" id="TMQ65106.1"/>
    </source>
</evidence>
<dbReference type="AlphaFoldDB" id="A0A538TNA9"/>
<feature type="transmembrane region" description="Helical" evidence="1">
    <location>
        <begin position="111"/>
        <end position="132"/>
    </location>
</feature>
<evidence type="ECO:0000256" key="1">
    <source>
        <dbReference type="SAM" id="Phobius"/>
    </source>
</evidence>
<feature type="transmembrane region" description="Helical" evidence="1">
    <location>
        <begin position="202"/>
        <end position="220"/>
    </location>
</feature>
<feature type="transmembrane region" description="Helical" evidence="1">
    <location>
        <begin position="7"/>
        <end position="28"/>
    </location>
</feature>
<reference evidence="2 3" key="1">
    <citation type="journal article" date="2019" name="Nat. Microbiol.">
        <title>Mediterranean grassland soil C-N compound turnover is dependent on rainfall and depth, and is mediated by genomically divergent microorganisms.</title>
        <authorList>
            <person name="Diamond S."/>
            <person name="Andeer P.F."/>
            <person name="Li Z."/>
            <person name="Crits-Christoph A."/>
            <person name="Burstein D."/>
            <person name="Anantharaman K."/>
            <person name="Lane K.R."/>
            <person name="Thomas B.C."/>
            <person name="Pan C."/>
            <person name="Northen T.R."/>
            <person name="Banfield J.F."/>
        </authorList>
    </citation>
    <scope>NUCLEOTIDE SEQUENCE [LARGE SCALE GENOMIC DNA]</scope>
    <source>
        <strain evidence="2">WS_8</strain>
    </source>
</reference>
<keyword evidence="1" id="KW-0472">Membrane</keyword>
<evidence type="ECO:0000313" key="3">
    <source>
        <dbReference type="Proteomes" id="UP000316609"/>
    </source>
</evidence>
<name>A0A538TNA9_UNCEI</name>
<proteinExistence type="predicted"/>
<comment type="caution">
    <text evidence="2">The sequence shown here is derived from an EMBL/GenBank/DDBJ whole genome shotgun (WGS) entry which is preliminary data.</text>
</comment>
<keyword evidence="1" id="KW-0812">Transmembrane</keyword>
<sequence>MKREVPLFLTAVIGLFMILSFFVPHQLVSVPSDFLQACAVILVAFGYVLGGANALRFNFDAIYKRQSGWQYKVVLVVALVTTVVIGAIDGCQRRGAFLEVGSNSKWIYDQIYSPMSATMFSLLAFFIASAAFRAFRIRTLEAGLLAAAALIVMLGRVPLGDLMSDWLFQLKWLPAPGVPHTWHLSDLQEWIMDNPQNSAKRAILIGAALGVMATGLRVILGIERSYLSGED</sequence>
<protein>
    <submittedName>
        <fullName evidence="2">Uncharacterized protein</fullName>
    </submittedName>
</protein>
<feature type="transmembrane region" description="Helical" evidence="1">
    <location>
        <begin position="69"/>
        <end position="88"/>
    </location>
</feature>
<dbReference type="EMBL" id="VBOY01000075">
    <property type="protein sequence ID" value="TMQ65106.1"/>
    <property type="molecule type" value="Genomic_DNA"/>
</dbReference>
<dbReference type="Proteomes" id="UP000316609">
    <property type="component" value="Unassembled WGS sequence"/>
</dbReference>
<feature type="transmembrane region" description="Helical" evidence="1">
    <location>
        <begin position="139"/>
        <end position="159"/>
    </location>
</feature>
<organism evidence="2 3">
    <name type="scientific">Eiseniibacteriota bacterium</name>
    <dbReference type="NCBI Taxonomy" id="2212470"/>
    <lineage>
        <taxon>Bacteria</taxon>
        <taxon>Candidatus Eiseniibacteriota</taxon>
    </lineage>
</organism>
<gene>
    <name evidence="2" type="ORF">E6K78_08255</name>
</gene>
<accession>A0A538TNA9</accession>
<keyword evidence="1" id="KW-1133">Transmembrane helix</keyword>
<feature type="transmembrane region" description="Helical" evidence="1">
    <location>
        <begin position="34"/>
        <end position="57"/>
    </location>
</feature>